<evidence type="ECO:0000313" key="1">
    <source>
        <dbReference type="EMBL" id="QHU00502.1"/>
    </source>
</evidence>
<name>A0A6C0J4E9_9ZZZZ</name>
<dbReference type="EMBL" id="MN740327">
    <property type="protein sequence ID" value="QHU00502.1"/>
    <property type="molecule type" value="Genomic_DNA"/>
</dbReference>
<protein>
    <submittedName>
        <fullName evidence="1">Uncharacterized protein</fullName>
    </submittedName>
</protein>
<reference evidence="1" key="1">
    <citation type="journal article" date="2020" name="Nature">
        <title>Giant virus diversity and host interactions through global metagenomics.</title>
        <authorList>
            <person name="Schulz F."/>
            <person name="Roux S."/>
            <person name="Paez-Espino D."/>
            <person name="Jungbluth S."/>
            <person name="Walsh D.A."/>
            <person name="Denef V.J."/>
            <person name="McMahon K.D."/>
            <person name="Konstantinidis K.T."/>
            <person name="Eloe-Fadrosh E.A."/>
            <person name="Kyrpides N.C."/>
            <person name="Woyke T."/>
        </authorList>
    </citation>
    <scope>NUCLEOTIDE SEQUENCE</scope>
    <source>
        <strain evidence="1">GVMAG-M-3300025860-20</strain>
    </source>
</reference>
<organism evidence="1">
    <name type="scientific">viral metagenome</name>
    <dbReference type="NCBI Taxonomy" id="1070528"/>
    <lineage>
        <taxon>unclassified sequences</taxon>
        <taxon>metagenomes</taxon>
        <taxon>organismal metagenomes</taxon>
    </lineage>
</organism>
<proteinExistence type="predicted"/>
<sequence>MNSKYMLIDTDSILPTTQLSWWKHNKEIYLYPKIWNNLHKLDILYYGLDENRIITKDKLEEKLTELLIEGKGVMIITGDNSKNKNMFRNLAAKINKNNPNTNNRMIFGDELLYETPLASLEDPTTTWYCNEATREDVEEAYNDFCNKNVNFENI</sequence>
<dbReference type="AlphaFoldDB" id="A0A6C0J4E9"/>
<accession>A0A6C0J4E9</accession>